<accession>A0A251S7B2</accession>
<evidence type="ECO:0000256" key="1">
    <source>
        <dbReference type="ARBA" id="ARBA00022741"/>
    </source>
</evidence>
<dbReference type="EMBL" id="CM007904">
    <property type="protein sequence ID" value="OTF94558.1"/>
    <property type="molecule type" value="Genomic_DNA"/>
</dbReference>
<keyword evidence="9" id="KW-1185">Reference proteome</keyword>
<dbReference type="InParanoid" id="A0A251S7B2"/>
<dbReference type="AlphaFoldDB" id="A0A251S7B2"/>
<evidence type="ECO:0000256" key="5">
    <source>
        <dbReference type="PROSITE-ProRule" id="PRU00552"/>
    </source>
</evidence>
<evidence type="ECO:0000313" key="7">
    <source>
        <dbReference type="EMBL" id="KAF5763494.1"/>
    </source>
</evidence>
<dbReference type="SUPFAM" id="SSF52540">
    <property type="entry name" value="P-loop containing nucleoside triphosphate hydrolases"/>
    <property type="match status" value="1"/>
</dbReference>
<proteinExistence type="predicted"/>
<evidence type="ECO:0000259" key="6">
    <source>
        <dbReference type="PROSITE" id="PS51195"/>
    </source>
</evidence>
<evidence type="ECO:0000256" key="3">
    <source>
        <dbReference type="ARBA" id="ARBA00022806"/>
    </source>
</evidence>
<dbReference type="GO" id="GO:0016787">
    <property type="term" value="F:hydrolase activity"/>
    <property type="evidence" value="ECO:0007669"/>
    <property type="project" value="UniProtKB-KW"/>
</dbReference>
<keyword evidence="2 8" id="KW-0378">Hydrolase</keyword>
<protein>
    <submittedName>
        <fullName evidence="7 8">RNA helicase</fullName>
        <ecNumber evidence="7">3.6.4.13</ecNumber>
    </submittedName>
</protein>
<reference evidence="7" key="3">
    <citation type="submission" date="2020-06" db="EMBL/GenBank/DDBJ databases">
        <title>Helianthus annuus Genome sequencing and assembly Release 2.</title>
        <authorList>
            <person name="Gouzy J."/>
            <person name="Langlade N."/>
            <person name="Munos S."/>
        </authorList>
    </citation>
    <scope>NUCLEOTIDE SEQUENCE</scope>
    <source>
        <tissue evidence="7">Leaves</tissue>
    </source>
</reference>
<keyword evidence="3 8" id="KW-0347">Helicase</keyword>
<dbReference type="Proteomes" id="UP000215914">
    <property type="component" value="Chromosome 15"/>
</dbReference>
<evidence type="ECO:0000256" key="2">
    <source>
        <dbReference type="ARBA" id="ARBA00022801"/>
    </source>
</evidence>
<dbReference type="Gramene" id="mRNA:HanXRQr2_Chr15g0680831">
    <property type="protein sequence ID" value="mRNA:HanXRQr2_Chr15g0680831"/>
    <property type="gene ID" value="HanXRQr2_Chr15g0680831"/>
</dbReference>
<sequence>MLSYIHRNTKMLPSLNPLSQTYIQAFFIRDLREEVKSFKELGIVDELIEACDSLGWKNPSKIQADAIPHALKERI</sequence>
<name>A0A251S7B2_HELAN</name>
<feature type="short sequence motif" description="Q motif" evidence="5">
    <location>
        <begin position="36"/>
        <end position="64"/>
    </location>
</feature>
<evidence type="ECO:0000313" key="8">
    <source>
        <dbReference type="EMBL" id="OTF94558.1"/>
    </source>
</evidence>
<dbReference type="GO" id="GO:0003724">
    <property type="term" value="F:RNA helicase activity"/>
    <property type="evidence" value="ECO:0007669"/>
    <property type="project" value="UniProtKB-EC"/>
</dbReference>
<dbReference type="GO" id="GO:0005524">
    <property type="term" value="F:ATP binding"/>
    <property type="evidence" value="ECO:0007669"/>
    <property type="project" value="UniProtKB-KW"/>
</dbReference>
<dbReference type="EMBL" id="MNCJ02000330">
    <property type="protein sequence ID" value="KAF5763494.1"/>
    <property type="molecule type" value="Genomic_DNA"/>
</dbReference>
<feature type="domain" description="DEAD-box RNA helicase Q" evidence="6">
    <location>
        <begin position="36"/>
        <end position="64"/>
    </location>
</feature>
<dbReference type="Gene3D" id="3.40.50.300">
    <property type="entry name" value="P-loop containing nucleotide triphosphate hydrolases"/>
    <property type="match status" value="1"/>
</dbReference>
<keyword evidence="4" id="KW-0067">ATP-binding</keyword>
<dbReference type="EC" id="3.6.4.13" evidence="7"/>
<dbReference type="STRING" id="4232.A0A251S7B2"/>
<keyword evidence="1" id="KW-0547">Nucleotide-binding</keyword>
<gene>
    <name evidence="8" type="ORF">HannXRQ_Chr15g0473421</name>
    <name evidence="7" type="ORF">HanXRQr2_Chr15g0680831</name>
</gene>
<organism evidence="8 9">
    <name type="scientific">Helianthus annuus</name>
    <name type="common">Common sunflower</name>
    <dbReference type="NCBI Taxonomy" id="4232"/>
    <lineage>
        <taxon>Eukaryota</taxon>
        <taxon>Viridiplantae</taxon>
        <taxon>Streptophyta</taxon>
        <taxon>Embryophyta</taxon>
        <taxon>Tracheophyta</taxon>
        <taxon>Spermatophyta</taxon>
        <taxon>Magnoliopsida</taxon>
        <taxon>eudicotyledons</taxon>
        <taxon>Gunneridae</taxon>
        <taxon>Pentapetalae</taxon>
        <taxon>asterids</taxon>
        <taxon>campanulids</taxon>
        <taxon>Asterales</taxon>
        <taxon>Asteraceae</taxon>
        <taxon>Asteroideae</taxon>
        <taxon>Heliantheae alliance</taxon>
        <taxon>Heliantheae</taxon>
        <taxon>Helianthus</taxon>
    </lineage>
</organism>
<reference evidence="8" key="2">
    <citation type="submission" date="2017-02" db="EMBL/GenBank/DDBJ databases">
        <title>Sunflower complete genome.</title>
        <authorList>
            <person name="Langlade N."/>
            <person name="Munos S."/>
        </authorList>
    </citation>
    <scope>NUCLEOTIDE SEQUENCE [LARGE SCALE GENOMIC DNA]</scope>
    <source>
        <tissue evidence="8">Leaves</tissue>
    </source>
</reference>
<dbReference type="PROSITE" id="PS51195">
    <property type="entry name" value="Q_MOTIF"/>
    <property type="match status" value="1"/>
</dbReference>
<dbReference type="InterPro" id="IPR027417">
    <property type="entry name" value="P-loop_NTPase"/>
</dbReference>
<evidence type="ECO:0000256" key="4">
    <source>
        <dbReference type="ARBA" id="ARBA00022840"/>
    </source>
</evidence>
<dbReference type="InterPro" id="IPR014014">
    <property type="entry name" value="RNA_helicase_DEAD_Q_motif"/>
</dbReference>
<evidence type="ECO:0000313" key="9">
    <source>
        <dbReference type="Proteomes" id="UP000215914"/>
    </source>
</evidence>
<reference evidence="7 9" key="1">
    <citation type="journal article" date="2017" name="Nature">
        <title>The sunflower genome provides insights into oil metabolism, flowering and Asterid evolution.</title>
        <authorList>
            <person name="Badouin H."/>
            <person name="Gouzy J."/>
            <person name="Grassa C.J."/>
            <person name="Murat F."/>
            <person name="Staton S.E."/>
            <person name="Cottret L."/>
            <person name="Lelandais-Briere C."/>
            <person name="Owens G.L."/>
            <person name="Carrere S."/>
            <person name="Mayjonade B."/>
            <person name="Legrand L."/>
            <person name="Gill N."/>
            <person name="Kane N.C."/>
            <person name="Bowers J.E."/>
            <person name="Hubner S."/>
            <person name="Bellec A."/>
            <person name="Berard A."/>
            <person name="Berges H."/>
            <person name="Blanchet N."/>
            <person name="Boniface M.C."/>
            <person name="Brunel D."/>
            <person name="Catrice O."/>
            <person name="Chaidir N."/>
            <person name="Claudel C."/>
            <person name="Donnadieu C."/>
            <person name="Faraut T."/>
            <person name="Fievet G."/>
            <person name="Helmstetter N."/>
            <person name="King M."/>
            <person name="Knapp S.J."/>
            <person name="Lai Z."/>
            <person name="Le Paslier M.C."/>
            <person name="Lippi Y."/>
            <person name="Lorenzon L."/>
            <person name="Mandel J.R."/>
            <person name="Marage G."/>
            <person name="Marchand G."/>
            <person name="Marquand E."/>
            <person name="Bret-Mestries E."/>
            <person name="Morien E."/>
            <person name="Nambeesan S."/>
            <person name="Nguyen T."/>
            <person name="Pegot-Espagnet P."/>
            <person name="Pouilly N."/>
            <person name="Raftis F."/>
            <person name="Sallet E."/>
            <person name="Schiex T."/>
            <person name="Thomas J."/>
            <person name="Vandecasteele C."/>
            <person name="Vares D."/>
            <person name="Vear F."/>
            <person name="Vautrin S."/>
            <person name="Crespi M."/>
            <person name="Mangin B."/>
            <person name="Burke J.M."/>
            <person name="Salse J."/>
            <person name="Munos S."/>
            <person name="Vincourt P."/>
            <person name="Rieseberg L.H."/>
            <person name="Langlade N.B."/>
        </authorList>
    </citation>
    <scope>NUCLEOTIDE SEQUENCE [LARGE SCALE GENOMIC DNA]</scope>
    <source>
        <strain evidence="9">cv. SF193</strain>
        <tissue evidence="7">Leaves</tissue>
    </source>
</reference>